<gene>
    <name evidence="2" type="ORF">LAL4801_01409</name>
</gene>
<sequence>MWKLAMILFIIIGPTLAGLGALVPLSIYGVGTFNALLLVGGAATGAAIAIPVSYWVATRLGALMDASSART</sequence>
<evidence type="ECO:0000256" key="1">
    <source>
        <dbReference type="SAM" id="Phobius"/>
    </source>
</evidence>
<keyword evidence="3" id="KW-1185">Reference proteome</keyword>
<evidence type="ECO:0000313" key="2">
    <source>
        <dbReference type="EMBL" id="CTQ42972.1"/>
    </source>
</evidence>
<evidence type="ECO:0000313" key="3">
    <source>
        <dbReference type="Proteomes" id="UP000048926"/>
    </source>
</evidence>
<dbReference type="Proteomes" id="UP000048926">
    <property type="component" value="Unassembled WGS sequence"/>
</dbReference>
<organism evidence="2 3">
    <name type="scientific">Roseibium aggregatum</name>
    <dbReference type="NCBI Taxonomy" id="187304"/>
    <lineage>
        <taxon>Bacteria</taxon>
        <taxon>Pseudomonadati</taxon>
        <taxon>Pseudomonadota</taxon>
        <taxon>Alphaproteobacteria</taxon>
        <taxon>Hyphomicrobiales</taxon>
        <taxon>Stappiaceae</taxon>
        <taxon>Roseibium</taxon>
    </lineage>
</organism>
<dbReference type="EMBL" id="CXST01000001">
    <property type="protein sequence ID" value="CTQ42972.1"/>
    <property type="molecule type" value="Genomic_DNA"/>
</dbReference>
<proteinExistence type="predicted"/>
<reference evidence="3" key="1">
    <citation type="submission" date="2015-07" db="EMBL/GenBank/DDBJ databases">
        <authorList>
            <person name="Rodrigo-Torres Lidia"/>
            <person name="Arahal R.David."/>
        </authorList>
    </citation>
    <scope>NUCLEOTIDE SEQUENCE [LARGE SCALE GENOMIC DNA]</scope>
    <source>
        <strain evidence="3">CECT 4801</strain>
    </source>
</reference>
<dbReference type="OrthoDB" id="7679489at2"/>
<keyword evidence="1" id="KW-0472">Membrane</keyword>
<name>A0A0M6Y082_9HYPH</name>
<keyword evidence="1" id="KW-1133">Transmembrane helix</keyword>
<protein>
    <submittedName>
        <fullName evidence="2">Uncharacterized protein</fullName>
    </submittedName>
</protein>
<keyword evidence="1" id="KW-0812">Transmembrane</keyword>
<feature type="transmembrane region" description="Helical" evidence="1">
    <location>
        <begin position="33"/>
        <end position="57"/>
    </location>
</feature>
<dbReference type="RefSeq" id="WP_055655054.1">
    <property type="nucleotide sequence ID" value="NZ_CP045622.1"/>
</dbReference>
<accession>A0A0M6Y082</accession>
<dbReference type="AlphaFoldDB" id="A0A0M6Y082"/>